<organism evidence="1 2">
    <name type="scientific">Ktedonospora formicarum</name>
    <dbReference type="NCBI Taxonomy" id="2778364"/>
    <lineage>
        <taxon>Bacteria</taxon>
        <taxon>Bacillati</taxon>
        <taxon>Chloroflexota</taxon>
        <taxon>Ktedonobacteria</taxon>
        <taxon>Ktedonobacterales</taxon>
        <taxon>Ktedonobacteraceae</taxon>
        <taxon>Ktedonospora</taxon>
    </lineage>
</organism>
<evidence type="ECO:0000313" key="2">
    <source>
        <dbReference type="Proteomes" id="UP000612362"/>
    </source>
</evidence>
<accession>A0A8J3MTN6</accession>
<comment type="caution">
    <text evidence="1">The sequence shown here is derived from an EMBL/GenBank/DDBJ whole genome shotgun (WGS) entry which is preliminary data.</text>
</comment>
<protein>
    <submittedName>
        <fullName evidence="1">Uncharacterized protein</fullName>
    </submittedName>
</protein>
<name>A0A8J3MTN6_9CHLR</name>
<sequence>MLTECELEVEPHFVWLSPDEGYEDGLLDVKLSAPRKSYSIIKNENHPITKAILDAFIVTLNQDNFYYDTDLLLPSVSPDWREKLRTTIG</sequence>
<dbReference type="EMBL" id="BNJF01000001">
    <property type="protein sequence ID" value="GHO44570.1"/>
    <property type="molecule type" value="Genomic_DNA"/>
</dbReference>
<gene>
    <name evidence="1" type="ORF">KSX_27330</name>
</gene>
<evidence type="ECO:0000313" key="1">
    <source>
        <dbReference type="EMBL" id="GHO44570.1"/>
    </source>
</evidence>
<dbReference type="Proteomes" id="UP000612362">
    <property type="component" value="Unassembled WGS sequence"/>
</dbReference>
<proteinExistence type="predicted"/>
<keyword evidence="2" id="KW-1185">Reference proteome</keyword>
<dbReference type="AlphaFoldDB" id="A0A8J3MTN6"/>
<reference evidence="1" key="1">
    <citation type="submission" date="2020-10" db="EMBL/GenBank/DDBJ databases">
        <title>Taxonomic study of unclassified bacteria belonging to the class Ktedonobacteria.</title>
        <authorList>
            <person name="Yabe S."/>
            <person name="Wang C.M."/>
            <person name="Zheng Y."/>
            <person name="Sakai Y."/>
            <person name="Cavaletti L."/>
            <person name="Monciardini P."/>
            <person name="Donadio S."/>
        </authorList>
    </citation>
    <scope>NUCLEOTIDE SEQUENCE</scope>
    <source>
        <strain evidence="1">SOSP1-1</strain>
    </source>
</reference>
<dbReference type="RefSeq" id="WP_220193951.1">
    <property type="nucleotide sequence ID" value="NZ_BNJF01000001.1"/>
</dbReference>